<evidence type="ECO:0000256" key="1">
    <source>
        <dbReference type="ARBA" id="ARBA00022617"/>
    </source>
</evidence>
<keyword evidence="3 4" id="KW-0408">Iron</keyword>
<dbReference type="PROSITE" id="PS51007">
    <property type="entry name" value="CYTC"/>
    <property type="match status" value="1"/>
</dbReference>
<dbReference type="PROSITE" id="PS51257">
    <property type="entry name" value="PROKAR_LIPOPROTEIN"/>
    <property type="match status" value="1"/>
</dbReference>
<gene>
    <name evidence="6" type="ORF">EHW67_07960</name>
</gene>
<dbReference type="PANTHER" id="PTHR30600">
    <property type="entry name" value="CYTOCHROME C PEROXIDASE-RELATED"/>
    <property type="match status" value="1"/>
</dbReference>
<dbReference type="InterPro" id="IPR036909">
    <property type="entry name" value="Cyt_c-like_dom_sf"/>
</dbReference>
<dbReference type="AlphaFoldDB" id="A0A430K454"/>
<evidence type="ECO:0000313" key="6">
    <source>
        <dbReference type="EMBL" id="RTE53860.1"/>
    </source>
</evidence>
<dbReference type="GO" id="GO:0004130">
    <property type="term" value="F:cytochrome-c peroxidase activity"/>
    <property type="evidence" value="ECO:0007669"/>
    <property type="project" value="TreeGrafter"/>
</dbReference>
<keyword evidence="2 4" id="KW-0479">Metal-binding</keyword>
<dbReference type="Gene3D" id="1.10.760.10">
    <property type="entry name" value="Cytochrome c-like domain"/>
    <property type="match status" value="1"/>
</dbReference>
<keyword evidence="1 4" id="KW-0349">Heme</keyword>
<evidence type="ECO:0000256" key="3">
    <source>
        <dbReference type="ARBA" id="ARBA00023004"/>
    </source>
</evidence>
<accession>A0A430K454</accession>
<evidence type="ECO:0000256" key="2">
    <source>
        <dbReference type="ARBA" id="ARBA00022723"/>
    </source>
</evidence>
<proteinExistence type="predicted"/>
<evidence type="ECO:0000313" key="7">
    <source>
        <dbReference type="Proteomes" id="UP000267585"/>
    </source>
</evidence>
<dbReference type="GO" id="GO:0046872">
    <property type="term" value="F:metal ion binding"/>
    <property type="evidence" value="ECO:0007669"/>
    <property type="project" value="UniProtKB-KW"/>
</dbReference>
<dbReference type="RefSeq" id="WP_126161848.1">
    <property type="nucleotide sequence ID" value="NZ_RQPJ01000003.1"/>
</dbReference>
<dbReference type="SUPFAM" id="SSF46626">
    <property type="entry name" value="Cytochrome c"/>
    <property type="match status" value="1"/>
</dbReference>
<evidence type="ECO:0000259" key="5">
    <source>
        <dbReference type="PROSITE" id="PS51007"/>
    </source>
</evidence>
<reference evidence="6 7" key="1">
    <citation type="submission" date="2018-11" db="EMBL/GenBank/DDBJ databases">
        <title>Arenibacter aquaticus sp.nov., a marine bacterium isolated from surface seawater in the South China Sea.</title>
        <authorList>
            <person name="Guo J."/>
            <person name="Sun J."/>
        </authorList>
    </citation>
    <scope>NUCLEOTIDE SEQUENCE [LARGE SCALE GENOMIC DNA]</scope>
    <source>
        <strain evidence="6 7">GUO666</strain>
    </source>
</reference>
<organism evidence="6 7">
    <name type="scientific">Arenibacter aquaticus</name>
    <dbReference type="NCBI Taxonomy" id="2489054"/>
    <lineage>
        <taxon>Bacteria</taxon>
        <taxon>Pseudomonadati</taxon>
        <taxon>Bacteroidota</taxon>
        <taxon>Flavobacteriia</taxon>
        <taxon>Flavobacteriales</taxon>
        <taxon>Flavobacteriaceae</taxon>
        <taxon>Arenibacter</taxon>
    </lineage>
</organism>
<dbReference type="InterPro" id="IPR051395">
    <property type="entry name" value="Cytochrome_c_Peroxidase/MauG"/>
</dbReference>
<dbReference type="EMBL" id="RQPJ01000003">
    <property type="protein sequence ID" value="RTE53860.1"/>
    <property type="molecule type" value="Genomic_DNA"/>
</dbReference>
<dbReference type="GO" id="GO:0009055">
    <property type="term" value="F:electron transfer activity"/>
    <property type="evidence" value="ECO:0007669"/>
    <property type="project" value="InterPro"/>
</dbReference>
<comment type="caution">
    <text evidence="6">The sequence shown here is derived from an EMBL/GenBank/DDBJ whole genome shotgun (WGS) entry which is preliminary data.</text>
</comment>
<dbReference type="OrthoDB" id="9772811at2"/>
<name>A0A430K454_9FLAO</name>
<sequence length="452" mass="48493">MKASNLIKLVGILLIFISFGSCTKTKTITETLTEIVNDTIIETRTDTLTLHLDPALVAEGKQIFRYDTFGDEAFWSDILHLDKAILGETNGGYGEGVSPATALAVGLKVDSEALPSQLVDAIQAGEVDLNDPATTIALLQFDAVVGVKGTFDETGNMIAVGINCALCHSTVDNSFSEGIGKRLDGYPNRDLNVGGIVNLTDNKKFLADLLHVDEPTVEAVLTGWGPGKFNAGLFVDGIALDPNGKIAANLIPAAYGLQGVNLATYTGWGDMVYWNAFVANLEMHGQGNFTDSRLNNATQFPIAAENNFGAISNDPDLISPKLPALQAYQLSLNAPIPEEGSFDANAAARGKALFNGKADCASCHIAPMFTDAGYNLHSAEEIGIDDFEAKRSPTGMYRTTPLRGLFARMKGGFYHDGRFATLQEVIDHYDAHFALELSTEEKTDLVAYLKSI</sequence>
<evidence type="ECO:0000256" key="4">
    <source>
        <dbReference type="PROSITE-ProRule" id="PRU00433"/>
    </source>
</evidence>
<feature type="domain" description="Cytochrome c" evidence="5">
    <location>
        <begin position="345"/>
        <end position="452"/>
    </location>
</feature>
<protein>
    <recommendedName>
        <fullName evidence="5">Cytochrome c domain-containing protein</fullName>
    </recommendedName>
</protein>
<dbReference type="Proteomes" id="UP000267585">
    <property type="component" value="Unassembled WGS sequence"/>
</dbReference>
<dbReference type="GO" id="GO:0020037">
    <property type="term" value="F:heme binding"/>
    <property type="evidence" value="ECO:0007669"/>
    <property type="project" value="InterPro"/>
</dbReference>
<keyword evidence="7" id="KW-1185">Reference proteome</keyword>
<dbReference type="InterPro" id="IPR009056">
    <property type="entry name" value="Cyt_c-like_dom"/>
</dbReference>